<sequence length="172" mass="19423">MIKSRVKKRISSIFQKLKGPLGTPPCGRTPIEIRDCELQKKSLWLQSRCRLQRNMLQQLHPIRATAILSRSELHRAFQSFHLLKTHFGVDVATPLPSKLTAREIRLQSQRHHRSPRVQVRHAHVMLAITNSLGSAPIQIAIKDDGHSFLQQAADLEAKKIETALASSAPPQK</sequence>
<evidence type="ECO:0000313" key="1">
    <source>
        <dbReference type="EMBL" id="RWR73026.1"/>
    </source>
</evidence>
<name>A0A3S3MQJ2_9MAGN</name>
<comment type="caution">
    <text evidence="1">The sequence shown here is derived from an EMBL/GenBank/DDBJ whole genome shotgun (WGS) entry which is preliminary data.</text>
</comment>
<dbReference type="OrthoDB" id="186625at2759"/>
<reference evidence="1 2" key="1">
    <citation type="journal article" date="2019" name="Nat. Plants">
        <title>Stout camphor tree genome fills gaps in understanding of flowering plant genome evolution.</title>
        <authorList>
            <person name="Chaw S.M."/>
            <person name="Liu Y.C."/>
            <person name="Wu Y.W."/>
            <person name="Wang H.Y."/>
            <person name="Lin C.I."/>
            <person name="Wu C.S."/>
            <person name="Ke H.M."/>
            <person name="Chang L.Y."/>
            <person name="Hsu C.Y."/>
            <person name="Yang H.T."/>
            <person name="Sudianto E."/>
            <person name="Hsu M.H."/>
            <person name="Wu K.P."/>
            <person name="Wang L.N."/>
            <person name="Leebens-Mack J.H."/>
            <person name="Tsai I.J."/>
        </authorList>
    </citation>
    <scope>NUCLEOTIDE SEQUENCE [LARGE SCALE GENOMIC DNA]</scope>
    <source>
        <strain evidence="2">cv. Chaw 1501</strain>
        <tissue evidence="1">Young leaves</tissue>
    </source>
</reference>
<evidence type="ECO:0000313" key="2">
    <source>
        <dbReference type="Proteomes" id="UP000283530"/>
    </source>
</evidence>
<accession>A0A3S3MQJ2</accession>
<dbReference type="STRING" id="337451.A0A3S3MQJ2"/>
<protein>
    <submittedName>
        <fullName evidence="1">Calcium-binding EF hand family protein</fullName>
    </submittedName>
</protein>
<dbReference type="EMBL" id="QPKB01000001">
    <property type="protein sequence ID" value="RWR73026.1"/>
    <property type="molecule type" value="Genomic_DNA"/>
</dbReference>
<organism evidence="1 2">
    <name type="scientific">Cinnamomum micranthum f. kanehirae</name>
    <dbReference type="NCBI Taxonomy" id="337451"/>
    <lineage>
        <taxon>Eukaryota</taxon>
        <taxon>Viridiplantae</taxon>
        <taxon>Streptophyta</taxon>
        <taxon>Embryophyta</taxon>
        <taxon>Tracheophyta</taxon>
        <taxon>Spermatophyta</taxon>
        <taxon>Magnoliopsida</taxon>
        <taxon>Magnoliidae</taxon>
        <taxon>Laurales</taxon>
        <taxon>Lauraceae</taxon>
        <taxon>Cinnamomum</taxon>
    </lineage>
</organism>
<dbReference type="Proteomes" id="UP000283530">
    <property type="component" value="Unassembled WGS sequence"/>
</dbReference>
<proteinExistence type="predicted"/>
<gene>
    <name evidence="1" type="ORF">CKAN_00127500</name>
</gene>
<keyword evidence="2" id="KW-1185">Reference proteome</keyword>
<dbReference type="AlphaFoldDB" id="A0A3S3MQJ2"/>